<dbReference type="InterPro" id="IPR011622">
    <property type="entry name" value="7TMR_DISM_rcpt_extracell_dom2"/>
</dbReference>
<dbReference type="Gene3D" id="2.130.10.10">
    <property type="entry name" value="YVTN repeat-like/Quinoprotein amine dehydrogenase"/>
    <property type="match status" value="2"/>
</dbReference>
<evidence type="ECO:0000313" key="11">
    <source>
        <dbReference type="EMBL" id="MCP9763585.1"/>
    </source>
</evidence>
<dbReference type="Proteomes" id="UP001204144">
    <property type="component" value="Unassembled WGS sequence"/>
</dbReference>
<accession>A0AAE3KWW2</accession>
<dbReference type="CDD" id="cd16917">
    <property type="entry name" value="HATPase_UhpB-NarQ-NarX-like"/>
    <property type="match status" value="1"/>
</dbReference>
<dbReference type="GO" id="GO:0016020">
    <property type="term" value="C:membrane"/>
    <property type="evidence" value="ECO:0007669"/>
    <property type="project" value="InterPro"/>
</dbReference>
<dbReference type="PANTHER" id="PTHR24421:SF10">
    <property type="entry name" value="NITRATE_NITRITE SENSOR PROTEIN NARQ"/>
    <property type="match status" value="1"/>
</dbReference>
<feature type="transmembrane region" description="Helical" evidence="9">
    <location>
        <begin position="939"/>
        <end position="961"/>
    </location>
</feature>
<evidence type="ECO:0000256" key="9">
    <source>
        <dbReference type="SAM" id="Phobius"/>
    </source>
</evidence>
<dbReference type="Pfam" id="PF07695">
    <property type="entry name" value="7TMR-DISM_7TM"/>
    <property type="match status" value="1"/>
</dbReference>
<keyword evidence="9" id="KW-1133">Transmembrane helix</keyword>
<evidence type="ECO:0000256" key="3">
    <source>
        <dbReference type="ARBA" id="ARBA00022553"/>
    </source>
</evidence>
<dbReference type="SUPFAM" id="SSF63829">
    <property type="entry name" value="Calcium-dependent phosphotriesterase"/>
    <property type="match status" value="2"/>
</dbReference>
<dbReference type="InterPro" id="IPR005467">
    <property type="entry name" value="His_kinase_dom"/>
</dbReference>
<dbReference type="EC" id="2.7.13.3" evidence="2"/>
<keyword evidence="9" id="KW-0472">Membrane</keyword>
<protein>
    <recommendedName>
        <fullName evidence="2">histidine kinase</fullName>
        <ecNumber evidence="2">2.7.13.3</ecNumber>
    </recommendedName>
</protein>
<evidence type="ECO:0000256" key="5">
    <source>
        <dbReference type="ARBA" id="ARBA00022741"/>
    </source>
</evidence>
<evidence type="ECO:0000256" key="8">
    <source>
        <dbReference type="ARBA" id="ARBA00023012"/>
    </source>
</evidence>
<dbReference type="InterPro" id="IPR050482">
    <property type="entry name" value="Sensor_HK_TwoCompSys"/>
</dbReference>
<evidence type="ECO:0000256" key="1">
    <source>
        <dbReference type="ARBA" id="ARBA00000085"/>
    </source>
</evidence>
<feature type="transmembrane region" description="Helical" evidence="9">
    <location>
        <begin position="1000"/>
        <end position="1020"/>
    </location>
</feature>
<comment type="caution">
    <text evidence="11">The sequence shown here is derived from an EMBL/GenBank/DDBJ whole genome shotgun (WGS) entry which is preliminary data.</text>
</comment>
<keyword evidence="4" id="KW-0808">Transferase</keyword>
<dbReference type="InterPro" id="IPR015943">
    <property type="entry name" value="WD40/YVTN_repeat-like_dom_sf"/>
</dbReference>
<dbReference type="Gene3D" id="2.60.40.2380">
    <property type="match status" value="1"/>
</dbReference>
<evidence type="ECO:0000313" key="12">
    <source>
        <dbReference type="Proteomes" id="UP001204144"/>
    </source>
</evidence>
<feature type="transmembrane region" description="Helical" evidence="9">
    <location>
        <begin position="846"/>
        <end position="868"/>
    </location>
</feature>
<dbReference type="EMBL" id="RJUF01000032">
    <property type="protein sequence ID" value="MCP9763585.1"/>
    <property type="molecule type" value="Genomic_DNA"/>
</dbReference>
<feature type="transmembrane region" description="Helical" evidence="9">
    <location>
        <begin position="968"/>
        <end position="988"/>
    </location>
</feature>
<feature type="domain" description="Histidine kinase" evidence="10">
    <location>
        <begin position="1040"/>
        <end position="1227"/>
    </location>
</feature>
<dbReference type="Pfam" id="PF07696">
    <property type="entry name" value="7TMR-DISMED2"/>
    <property type="match status" value="1"/>
</dbReference>
<keyword evidence="7" id="KW-0067">ATP-binding</keyword>
<feature type="transmembrane region" description="Helical" evidence="9">
    <location>
        <begin position="913"/>
        <end position="933"/>
    </location>
</feature>
<dbReference type="Gene3D" id="3.30.565.10">
    <property type="entry name" value="Histidine kinase-like ATPase, C-terminal domain"/>
    <property type="match status" value="1"/>
</dbReference>
<keyword evidence="6" id="KW-0418">Kinase</keyword>
<keyword evidence="9" id="KW-0812">Transmembrane</keyword>
<dbReference type="SUPFAM" id="SSF55874">
    <property type="entry name" value="ATPase domain of HSP90 chaperone/DNA topoisomerase II/histidine kinase"/>
    <property type="match status" value="1"/>
</dbReference>
<dbReference type="InterPro" id="IPR011623">
    <property type="entry name" value="7TMR_DISM_rcpt_extracell_dom1"/>
</dbReference>
<evidence type="ECO:0000256" key="6">
    <source>
        <dbReference type="ARBA" id="ARBA00022777"/>
    </source>
</evidence>
<keyword evidence="5" id="KW-0547">Nucleotide-binding</keyword>
<dbReference type="InterPro" id="IPR036890">
    <property type="entry name" value="HATPase_C_sf"/>
</dbReference>
<dbReference type="InterPro" id="IPR011712">
    <property type="entry name" value="Sig_transdc_His_kin_sub3_dim/P"/>
</dbReference>
<dbReference type="PANTHER" id="PTHR24421">
    <property type="entry name" value="NITRATE/NITRITE SENSOR PROTEIN NARX-RELATED"/>
    <property type="match status" value="1"/>
</dbReference>
<evidence type="ECO:0000256" key="2">
    <source>
        <dbReference type="ARBA" id="ARBA00012438"/>
    </source>
</evidence>
<dbReference type="Pfam" id="PF07730">
    <property type="entry name" value="HisKA_3"/>
    <property type="match status" value="1"/>
</dbReference>
<keyword evidence="3" id="KW-0597">Phosphoprotein</keyword>
<dbReference type="RefSeq" id="WP_255037363.1">
    <property type="nucleotide sequence ID" value="NZ_RJUF01000032.1"/>
</dbReference>
<sequence length="1227" mass="142409">MKTCLTYMFLLLSIQGFAQKLKYRIEHIGAEQGLSQGSVYAMYKDPNGHMWFGTLDGLNFWNGKTMKVYRPSSKDKFSIEGIDIKKIIGFRTNDLLIGTENCLNIYDSEKGRFRKIYFRNSTGQIIKSEVFPIGVVRNDVTLWLSGVGLIKYNFDTKKQTILVAENRFRTDYFSNINTTQNDLGDNVWLHTEEGLLRYDAKTKKLSYFFSKNQKNIVGKPVEIVKIHVDGHNIWLATFDGFIKFDSKTLAVQKWTDFAKNRPIGHVFDIDSDKSGNVWLGTERNGLLCFDTKSETFEQISNKGSFSNFKLHNDEISHIYIDPDGIIWANTDPYGVDKIQILPGNFGTYKLNLEGKLPESMQNFSIRSVVKDQNVMWLGTQQSGVWRVNATDFSIIDGFYNLNAKVIPSNTIRYMLKDQLGTLWLGTSEGLAYFQNGKFVEVTGSQNKMSKKFIRVLEEFGNDIWIGTEEGIFVLDKRTKRAEAANLFENKRITLLEFLSKDTLMVGIYNEGFFEVTSSDGFKSFKINRLISNCIPTSFLRQKDELWVGTSNGLANISLKTKKIKWITREDGLPSEFIYAIEPDKFQNLWLSTNKGIVKFEPKNNHEFHSFNINDGLQGFEFNGYCSFNDSTNGRLYFGGINGLNYFNPADINTVGNNNVNVLTEEILKLRPRNISYYSDSKSLYNKPNPSDSNFLAKFKFYKGLIPNFSYTPNDVWLRFTFKNKVNKSWFFELDNPRLSQVEIWLYERNQLILYKKSGDKVPLNKYELKSPNPIFKLDMIENQDYVMYIKGSSTRDVKFPILIWEENELLEQLGSNKLIWGIYLGFIILISLYNIFLWITIKEFTYLYYSLYIILFGAFQLTLYGFGFQYVWSNSWFNEVAYIVFLFVSNVFLIFFTDSFLDLKKQYGKPWLIAKRVLLFWSVSNALLSLFYFRYWHNYFAIASGMMFSFTFVAIAIDYYLKKLIIIYYYGLATFFLVIASMIVGFQNLGWIEPLYQDKIIMAGSMLEIILFSVALGYKFRQNQLEKERQQMLRNQISGNLHDDLAASLSSLTMYTELSKRKLDLPQNELLERFERISFKSREILGKVREAVYELNPKNDQEEEWLERIVNFGKDIFESKNIEFRALIPEGFDSKSVVSEHRREIFLIFKEAMNNAAKYSEATTVIFEVKKMIGAKEFRLKDDGKGIETTRMDAGNGLSNMKERAKKMNAQLLINTKNGTEIILITK</sequence>
<dbReference type="GO" id="GO:0046983">
    <property type="term" value="F:protein dimerization activity"/>
    <property type="evidence" value="ECO:0007669"/>
    <property type="project" value="InterPro"/>
</dbReference>
<keyword evidence="8" id="KW-0902">Two-component regulatory system</keyword>
<keyword evidence="12" id="KW-1185">Reference proteome</keyword>
<feature type="transmembrane region" description="Helical" evidence="9">
    <location>
        <begin position="818"/>
        <end position="839"/>
    </location>
</feature>
<dbReference type="GO" id="GO:0000155">
    <property type="term" value="F:phosphorelay sensor kinase activity"/>
    <property type="evidence" value="ECO:0007669"/>
    <property type="project" value="InterPro"/>
</dbReference>
<dbReference type="Pfam" id="PF07494">
    <property type="entry name" value="Reg_prop"/>
    <property type="match status" value="1"/>
</dbReference>
<name>A0AAE3KWW2_9BACT</name>
<reference evidence="11 12" key="1">
    <citation type="submission" date="2018-11" db="EMBL/GenBank/DDBJ databases">
        <title>Novel bacteria species description.</title>
        <authorList>
            <person name="Han J.-H."/>
        </authorList>
    </citation>
    <scope>NUCLEOTIDE SEQUENCE [LARGE SCALE GENOMIC DNA]</scope>
    <source>
        <strain evidence="11 12">KCTC23259</strain>
    </source>
</reference>
<organism evidence="11 12">
    <name type="scientific">Lacihabitans soyangensis</name>
    <dbReference type="NCBI Taxonomy" id="869394"/>
    <lineage>
        <taxon>Bacteria</taxon>
        <taxon>Pseudomonadati</taxon>
        <taxon>Bacteroidota</taxon>
        <taxon>Cytophagia</taxon>
        <taxon>Cytophagales</taxon>
        <taxon>Leadbetterellaceae</taxon>
        <taxon>Lacihabitans</taxon>
    </lineage>
</organism>
<comment type="catalytic activity">
    <reaction evidence="1">
        <text>ATP + protein L-histidine = ADP + protein N-phospho-L-histidine.</text>
        <dbReference type="EC" id="2.7.13.3"/>
    </reaction>
</comment>
<dbReference type="GO" id="GO:0005524">
    <property type="term" value="F:ATP binding"/>
    <property type="evidence" value="ECO:0007669"/>
    <property type="project" value="UniProtKB-KW"/>
</dbReference>
<proteinExistence type="predicted"/>
<dbReference type="AlphaFoldDB" id="A0AAE3KWW2"/>
<dbReference type="PROSITE" id="PS50109">
    <property type="entry name" value="HIS_KIN"/>
    <property type="match status" value="1"/>
</dbReference>
<dbReference type="InterPro" id="IPR011110">
    <property type="entry name" value="Reg_prop"/>
</dbReference>
<evidence type="ECO:0000256" key="4">
    <source>
        <dbReference type="ARBA" id="ARBA00022679"/>
    </source>
</evidence>
<gene>
    <name evidence="11" type="ORF">EGI31_11515</name>
</gene>
<evidence type="ECO:0000259" key="10">
    <source>
        <dbReference type="PROSITE" id="PS50109"/>
    </source>
</evidence>
<dbReference type="Gene3D" id="1.20.5.1930">
    <property type="match status" value="1"/>
</dbReference>
<feature type="transmembrane region" description="Helical" evidence="9">
    <location>
        <begin position="880"/>
        <end position="901"/>
    </location>
</feature>
<evidence type="ECO:0000256" key="7">
    <source>
        <dbReference type="ARBA" id="ARBA00022840"/>
    </source>
</evidence>